<dbReference type="Gene3D" id="3.40.50.300">
    <property type="entry name" value="P-loop containing nucleotide triphosphate hydrolases"/>
    <property type="match status" value="1"/>
</dbReference>
<evidence type="ECO:0000313" key="6">
    <source>
        <dbReference type="Proteomes" id="UP000786875"/>
    </source>
</evidence>
<keyword evidence="2" id="KW-0547">Nucleotide-binding</keyword>
<reference evidence="5 6" key="1">
    <citation type="submission" date="2020-04" db="EMBL/GenBank/DDBJ databases">
        <title>Genome sequencing of Rosenbergiella species.</title>
        <authorList>
            <person name="Alvarez-Perez S."/>
            <person name="Lievens B."/>
        </authorList>
    </citation>
    <scope>NUCLEOTIDE SEQUENCE [LARGE SCALE GENOMIC DNA]</scope>
    <source>
        <strain evidence="5 6">CdVSA20.1</strain>
    </source>
</reference>
<feature type="domain" description="Bacterial type II secretion system protein E" evidence="4">
    <location>
        <begin position="284"/>
        <end position="298"/>
    </location>
</feature>
<keyword evidence="3" id="KW-0067">ATP-binding</keyword>
<dbReference type="RefSeq" id="WP_214212016.1">
    <property type="nucleotide sequence ID" value="NZ_JABBFO010000001.1"/>
</dbReference>
<evidence type="ECO:0000256" key="3">
    <source>
        <dbReference type="ARBA" id="ARBA00022840"/>
    </source>
</evidence>
<evidence type="ECO:0000256" key="2">
    <source>
        <dbReference type="ARBA" id="ARBA00022741"/>
    </source>
</evidence>
<comment type="caution">
    <text evidence="5">The sequence shown here is derived from an EMBL/GenBank/DDBJ whole genome shotgun (WGS) entry which is preliminary data.</text>
</comment>
<dbReference type="Pfam" id="PF00437">
    <property type="entry name" value="T2SSE"/>
    <property type="match status" value="1"/>
</dbReference>
<organism evidence="5 6">
    <name type="scientific">Rosenbergiella australiborealis</name>
    <dbReference type="NCBI Taxonomy" id="1544696"/>
    <lineage>
        <taxon>Bacteria</taxon>
        <taxon>Pseudomonadati</taxon>
        <taxon>Pseudomonadota</taxon>
        <taxon>Gammaproteobacteria</taxon>
        <taxon>Enterobacterales</taxon>
        <taxon>Erwiniaceae</taxon>
        <taxon>Rosenbergiella</taxon>
    </lineage>
</organism>
<comment type="similarity">
    <text evidence="1">Belongs to the GSP E family.</text>
</comment>
<protein>
    <submittedName>
        <fullName evidence="5">Flp pilus assembly complex ATPase component TadA</fullName>
    </submittedName>
</protein>
<name>A0ABS5T227_9GAMM</name>
<dbReference type="Proteomes" id="UP000786875">
    <property type="component" value="Unassembled WGS sequence"/>
</dbReference>
<keyword evidence="6" id="KW-1185">Reference proteome</keyword>
<dbReference type="PANTHER" id="PTHR30258">
    <property type="entry name" value="TYPE II SECRETION SYSTEM PROTEIN GSPE-RELATED"/>
    <property type="match status" value="1"/>
</dbReference>
<evidence type="ECO:0000259" key="4">
    <source>
        <dbReference type="PROSITE" id="PS00662"/>
    </source>
</evidence>
<dbReference type="CDD" id="cd01129">
    <property type="entry name" value="PulE-GspE-like"/>
    <property type="match status" value="1"/>
</dbReference>
<evidence type="ECO:0000313" key="5">
    <source>
        <dbReference type="EMBL" id="MBT0726207.1"/>
    </source>
</evidence>
<dbReference type="InterPro" id="IPR027417">
    <property type="entry name" value="P-loop_NTPase"/>
</dbReference>
<dbReference type="PANTHER" id="PTHR30258:SF1">
    <property type="entry name" value="PROTEIN TRANSPORT PROTEIN HOFB HOMOLOG"/>
    <property type="match status" value="1"/>
</dbReference>
<sequence length="463" mass="51362">MSTKAEALKGFCDGHPAILVKEDDDAIYLIVVSFPSAEEVAQLTFSCQKEIHIESVPETQYHSLTTARSATFYLDPIEDEPLTTVAYCQKILLQAVQQKASDIHIEPNAKGARIRFRIDGVLHPYTHLNLDETTAIESRFKLLAGVDIAENRRPQDGQLCFTHQEIEYSFRLATLPTKFGEKVVLRLLETFKGDLTLDHLGMPTEQLNLLKKALNNPQGLIIVTGPTGSGKTATLYSALNSLNSTERNLCSVEDPIELVLAGINQTQINLKAGLDFPLILRALLRQDPDIVMIGEIRDNPTADIAIKAAQTGHLVLSTLHTNSTVDTLSRLTQMGIVEYLLASSLKLIIAQRLVRRLCPRCRTPSPEPLAFRPSQPSSQHWLAKGCQHCFSGYSGRVALFELLPIDAVIQNALIQHFPPQQIRDLLKEKKIKDLYEAGIDAVTKGTTTYQEIIRVIGVQDVES</sequence>
<accession>A0ABS5T227</accession>
<gene>
    <name evidence="5" type="primary">tadA</name>
    <name evidence="5" type="ORF">HGT73_02225</name>
</gene>
<dbReference type="SUPFAM" id="SSF52540">
    <property type="entry name" value="P-loop containing nucleoside triphosphate hydrolases"/>
    <property type="match status" value="1"/>
</dbReference>
<evidence type="ECO:0000256" key="1">
    <source>
        <dbReference type="ARBA" id="ARBA00006611"/>
    </source>
</evidence>
<dbReference type="InterPro" id="IPR001482">
    <property type="entry name" value="T2SS/T4SS_dom"/>
</dbReference>
<dbReference type="Gene3D" id="3.30.450.90">
    <property type="match status" value="1"/>
</dbReference>
<dbReference type="PROSITE" id="PS00662">
    <property type="entry name" value="T2SP_E"/>
    <property type="match status" value="1"/>
</dbReference>
<proteinExistence type="inferred from homology"/>
<dbReference type="EMBL" id="JABBFO010000001">
    <property type="protein sequence ID" value="MBT0726207.1"/>
    <property type="molecule type" value="Genomic_DNA"/>
</dbReference>